<protein>
    <submittedName>
        <fullName evidence="1">Uncharacterized protein</fullName>
    </submittedName>
</protein>
<keyword evidence="2" id="KW-1185">Reference proteome</keyword>
<reference evidence="1 2" key="1">
    <citation type="submission" date="2017-04" db="EMBL/GenBank/DDBJ databases">
        <authorList>
            <person name="Afonso C.L."/>
            <person name="Miller P.J."/>
            <person name="Scott M.A."/>
            <person name="Spackman E."/>
            <person name="Goraichik I."/>
            <person name="Dimitrov K.M."/>
            <person name="Suarez D.L."/>
            <person name="Swayne D.E."/>
        </authorList>
    </citation>
    <scope>NUCLEOTIDE SEQUENCE [LARGE SCALE GENOMIC DNA]</scope>
    <source>
        <strain evidence="1 2">USBA 355</strain>
    </source>
</reference>
<dbReference type="AlphaFoldDB" id="A0A1Y6BT56"/>
<proteinExistence type="predicted"/>
<evidence type="ECO:0000313" key="1">
    <source>
        <dbReference type="EMBL" id="SMF27227.1"/>
    </source>
</evidence>
<dbReference type="STRING" id="560819.SAMN05428998_10967"/>
<sequence length="67" mass="7379">MSIYRRLIEPHAAGFDPRHIEAYMRVGHATLDGLSPQAFLGEVVLARLCVEQAGAEQAERVARSFGL</sequence>
<accession>A0A1Y6BT56</accession>
<name>A0A1Y6BT56_9PROT</name>
<dbReference type="RefSeq" id="WP_085123129.1">
    <property type="nucleotide sequence ID" value="NZ_FWZX01000009.1"/>
</dbReference>
<dbReference type="Proteomes" id="UP000192917">
    <property type="component" value="Unassembled WGS sequence"/>
</dbReference>
<dbReference type="EMBL" id="FWZX01000009">
    <property type="protein sequence ID" value="SMF27227.1"/>
    <property type="molecule type" value="Genomic_DNA"/>
</dbReference>
<organism evidence="1 2">
    <name type="scientific">Tistlia consotensis USBA 355</name>
    <dbReference type="NCBI Taxonomy" id="560819"/>
    <lineage>
        <taxon>Bacteria</taxon>
        <taxon>Pseudomonadati</taxon>
        <taxon>Pseudomonadota</taxon>
        <taxon>Alphaproteobacteria</taxon>
        <taxon>Rhodospirillales</taxon>
        <taxon>Rhodovibrionaceae</taxon>
        <taxon>Tistlia</taxon>
    </lineage>
</organism>
<gene>
    <name evidence="1" type="ORF">SAMN05428998_10967</name>
</gene>
<evidence type="ECO:0000313" key="2">
    <source>
        <dbReference type="Proteomes" id="UP000192917"/>
    </source>
</evidence>